<gene>
    <name evidence="2" type="ORF">ILEXP_LOCUS18963</name>
</gene>
<dbReference type="InterPro" id="IPR045889">
    <property type="entry name" value="MES/HNL"/>
</dbReference>
<dbReference type="Gene3D" id="3.40.50.1820">
    <property type="entry name" value="alpha/beta hydrolase"/>
    <property type="match status" value="1"/>
</dbReference>
<dbReference type="PANTHER" id="PTHR10992">
    <property type="entry name" value="METHYLESTERASE FAMILY MEMBER"/>
    <property type="match status" value="1"/>
</dbReference>
<dbReference type="InterPro" id="IPR000073">
    <property type="entry name" value="AB_hydrolase_1"/>
</dbReference>
<dbReference type="FunFam" id="3.40.50.1820:FF:000051">
    <property type="entry name" value="(S)-hydroxynitrile lyase"/>
    <property type="match status" value="1"/>
</dbReference>
<accession>A0ABC8S1S7</accession>
<dbReference type="SUPFAM" id="SSF53474">
    <property type="entry name" value="alpha/beta-Hydrolases"/>
    <property type="match status" value="1"/>
</dbReference>
<proteinExistence type="predicted"/>
<dbReference type="AlphaFoldDB" id="A0ABC8S1S7"/>
<evidence type="ECO:0000313" key="3">
    <source>
        <dbReference type="Proteomes" id="UP001642360"/>
    </source>
</evidence>
<dbReference type="PANTHER" id="PTHR10992:SF1002">
    <property type="entry name" value="SALICYLIC ACID-BINDING PROTEIN 2-LIKE"/>
    <property type="match status" value="1"/>
</dbReference>
<dbReference type="EMBL" id="CAUOFW020002059">
    <property type="protein sequence ID" value="CAK9150812.1"/>
    <property type="molecule type" value="Genomic_DNA"/>
</dbReference>
<dbReference type="InterPro" id="IPR029058">
    <property type="entry name" value="AB_hydrolase_fold"/>
</dbReference>
<protein>
    <recommendedName>
        <fullName evidence="1">AB hydrolase-1 domain-containing protein</fullName>
    </recommendedName>
</protein>
<dbReference type="Proteomes" id="UP001642360">
    <property type="component" value="Unassembled WGS sequence"/>
</dbReference>
<keyword evidence="3" id="KW-1185">Reference proteome</keyword>
<feature type="domain" description="AB hydrolase-1" evidence="1">
    <location>
        <begin position="50"/>
        <end position="284"/>
    </location>
</feature>
<evidence type="ECO:0000313" key="2">
    <source>
        <dbReference type="EMBL" id="CAK9150812.1"/>
    </source>
</evidence>
<evidence type="ECO:0000259" key="1">
    <source>
        <dbReference type="Pfam" id="PF12697"/>
    </source>
</evidence>
<dbReference type="Pfam" id="PF12697">
    <property type="entry name" value="Abhydrolase_6"/>
    <property type="match status" value="1"/>
</dbReference>
<sequence length="302" mass="34250">MSTLEQETKKMKERKKLLVFIYVLIFLFQVVNPTNSERPWPQAKAKSKHFVLVHGACHGAWSWYRVVPLLRSLGHTVTALDLAASGIDPRQLNDIPSVSDYIGPLSDFMAALPRHQKVVLVGHSLGGWALSRAMERFSEKISVAIFVTAGTPGPTLNISTLEQEWIKRFGPQLDNHYTYGDGPNKPPTALLLGPLFLAARLYQLSPIEDLTLATTLLRPRRLYSDKDLSKELMLTNEKYGSVNRVFIMVSEDQLLKMDFQQWMIDRNPPTEVRKITGSDHMVMMCKPIELSVHLHDIAKKYV</sequence>
<organism evidence="2 3">
    <name type="scientific">Ilex paraguariensis</name>
    <name type="common">yerba mate</name>
    <dbReference type="NCBI Taxonomy" id="185542"/>
    <lineage>
        <taxon>Eukaryota</taxon>
        <taxon>Viridiplantae</taxon>
        <taxon>Streptophyta</taxon>
        <taxon>Embryophyta</taxon>
        <taxon>Tracheophyta</taxon>
        <taxon>Spermatophyta</taxon>
        <taxon>Magnoliopsida</taxon>
        <taxon>eudicotyledons</taxon>
        <taxon>Gunneridae</taxon>
        <taxon>Pentapetalae</taxon>
        <taxon>asterids</taxon>
        <taxon>campanulids</taxon>
        <taxon>Aquifoliales</taxon>
        <taxon>Aquifoliaceae</taxon>
        <taxon>Ilex</taxon>
    </lineage>
</organism>
<reference evidence="2 3" key="1">
    <citation type="submission" date="2024-02" db="EMBL/GenBank/DDBJ databases">
        <authorList>
            <person name="Vignale AGUSTIN F."/>
            <person name="Sosa J E."/>
            <person name="Modenutti C."/>
        </authorList>
    </citation>
    <scope>NUCLEOTIDE SEQUENCE [LARGE SCALE GENOMIC DNA]</scope>
</reference>
<name>A0ABC8S1S7_9AQUA</name>
<comment type="caution">
    <text evidence="2">The sequence shown here is derived from an EMBL/GenBank/DDBJ whole genome shotgun (WGS) entry which is preliminary data.</text>
</comment>
<dbReference type="GO" id="GO:0016787">
    <property type="term" value="F:hydrolase activity"/>
    <property type="evidence" value="ECO:0007669"/>
    <property type="project" value="UniProtKB-ARBA"/>
</dbReference>